<feature type="region of interest" description="Disordered" evidence="1">
    <location>
        <begin position="1"/>
        <end position="54"/>
    </location>
</feature>
<evidence type="ECO:0000256" key="1">
    <source>
        <dbReference type="SAM" id="MobiDB-lite"/>
    </source>
</evidence>
<name>A0AA38LXG9_9TREE</name>
<comment type="caution">
    <text evidence="2">The sequence shown here is derived from an EMBL/GenBank/DDBJ whole genome shotgun (WGS) entry which is preliminary data.</text>
</comment>
<feature type="compositionally biased region" description="Gly residues" evidence="1">
    <location>
        <begin position="22"/>
        <end position="34"/>
    </location>
</feature>
<gene>
    <name evidence="2" type="ORF">MKK02DRAFT_43244</name>
</gene>
<reference evidence="2" key="1">
    <citation type="journal article" date="2022" name="G3 (Bethesda)">
        <title>High quality genome of the basidiomycete yeast Dioszegia hungarica PDD-24b-2 isolated from cloud water.</title>
        <authorList>
            <person name="Jarrige D."/>
            <person name="Haridas S."/>
            <person name="Bleykasten-Grosshans C."/>
            <person name="Joly M."/>
            <person name="Nadalig T."/>
            <person name="Sancelme M."/>
            <person name="Vuilleumier S."/>
            <person name="Grigoriev I.V."/>
            <person name="Amato P."/>
            <person name="Bringel F."/>
        </authorList>
    </citation>
    <scope>NUCLEOTIDE SEQUENCE</scope>
    <source>
        <strain evidence="2">PDD-24b-2</strain>
    </source>
</reference>
<evidence type="ECO:0000313" key="3">
    <source>
        <dbReference type="Proteomes" id="UP001164286"/>
    </source>
</evidence>
<sequence>MSDAEDQDAVSGEAGDDSGDLAEGGGGGQTGGLCGLPEFEAEEDGDVFGGRESDLESLFREEEDWRTADDELDKDKAKLPRLIDADPDELETGVQVSFAGDLHPSFLLGFAVPFIPTSPLVVSPVELDISADHPLHKEAFDTVAKWFAEDDNLGPGPRRQFEKVFVWAKTALDLSTGIGRINQIFSHLATSFGRLLAGQAAQTATAELAATSADLHNQLEQARNLSDCIQFQLATAQDDHKRDKEAAASAINERDDIRGRLAELAAAQIQRDNRIIDLSSQLSSARGEIALLHKQLGDTKIAQRCATDLAVSAVDRVETQINDLAAESARASLASSSAIRNVDTIKQLLLVLASDLGASHASHTSLEADLGLALGSIRGERVKLAADPIEADDQSSANKMKIDGME</sequence>
<organism evidence="2 3">
    <name type="scientific">Dioszegia hungarica</name>
    <dbReference type="NCBI Taxonomy" id="4972"/>
    <lineage>
        <taxon>Eukaryota</taxon>
        <taxon>Fungi</taxon>
        <taxon>Dikarya</taxon>
        <taxon>Basidiomycota</taxon>
        <taxon>Agaricomycotina</taxon>
        <taxon>Tremellomycetes</taxon>
        <taxon>Tremellales</taxon>
        <taxon>Bulleribasidiaceae</taxon>
        <taxon>Dioszegia</taxon>
    </lineage>
</organism>
<dbReference type="RefSeq" id="XP_052947098.1">
    <property type="nucleotide sequence ID" value="XM_053092338.1"/>
</dbReference>
<dbReference type="GeneID" id="77731543"/>
<dbReference type="AlphaFoldDB" id="A0AA38LXG9"/>
<dbReference type="EMBL" id="JAKWFO010000004">
    <property type="protein sequence ID" value="KAI9637321.1"/>
    <property type="molecule type" value="Genomic_DNA"/>
</dbReference>
<keyword evidence="3" id="KW-1185">Reference proteome</keyword>
<dbReference type="Proteomes" id="UP001164286">
    <property type="component" value="Unassembled WGS sequence"/>
</dbReference>
<evidence type="ECO:0000313" key="2">
    <source>
        <dbReference type="EMBL" id="KAI9637321.1"/>
    </source>
</evidence>
<feature type="compositionally biased region" description="Acidic residues" evidence="1">
    <location>
        <begin position="1"/>
        <end position="20"/>
    </location>
</feature>
<proteinExistence type="predicted"/>
<accession>A0AA38LXG9</accession>
<protein>
    <submittedName>
        <fullName evidence="2">Uncharacterized protein</fullName>
    </submittedName>
</protein>